<evidence type="ECO:0000313" key="6">
    <source>
        <dbReference type="Proteomes" id="UP000428333"/>
    </source>
</evidence>
<keyword evidence="1" id="KW-0677">Repeat</keyword>
<evidence type="ECO:0000256" key="2">
    <source>
        <dbReference type="PROSITE-ProRule" id="PRU00117"/>
    </source>
</evidence>
<feature type="domain" description="K Homology" evidence="4">
    <location>
        <begin position="453"/>
        <end position="523"/>
    </location>
</feature>
<dbReference type="Pfam" id="PF00013">
    <property type="entry name" value="KH_1"/>
    <property type="match status" value="3"/>
</dbReference>
<reference evidence="5 6" key="1">
    <citation type="journal article" date="2019" name="Genome Biol. Evol.">
        <title>The Rhododendron genome and chromosomal organization provide insight into shared whole-genome duplications across the heath family (Ericaceae).</title>
        <authorList>
            <person name="Soza V.L."/>
            <person name="Lindsley D."/>
            <person name="Waalkes A."/>
            <person name="Ramage E."/>
            <person name="Patwardhan R.P."/>
            <person name="Burton J.N."/>
            <person name="Adey A."/>
            <person name="Kumar A."/>
            <person name="Qiu R."/>
            <person name="Shendure J."/>
            <person name="Hall B."/>
        </authorList>
    </citation>
    <scope>NUCLEOTIDE SEQUENCE [LARGE SCALE GENOMIC DNA]</scope>
    <source>
        <strain evidence="5">RSF 1966-606</strain>
    </source>
</reference>
<dbReference type="CDD" id="cd22459">
    <property type="entry name" value="KH-I_PEPPER_rpt1_like"/>
    <property type="match status" value="1"/>
</dbReference>
<keyword evidence="6" id="KW-1185">Reference proteome</keyword>
<dbReference type="InterPro" id="IPR036612">
    <property type="entry name" value="KH_dom_type_1_sf"/>
</dbReference>
<dbReference type="PANTHER" id="PTHR10288">
    <property type="entry name" value="KH DOMAIN CONTAINING RNA BINDING PROTEIN"/>
    <property type="match status" value="1"/>
</dbReference>
<sequence length="565" mass="60740">MSIYIAKLPSQDVGTWARMHDMDIRLDISSHSKEYEMIAVDKNKFSGLTSDNRIYKEAITLYSVTAEAARMALFWASDVNQEYVIVEADYQVLVNCSFSASITSVEGTGRRIRLCRPSYDIGGICDDVFVGLSALLLDNTMAEENFEEHDMGGELENENSNPPEVQAPENGSGGVEVQKWPGWPGENVFRMLIPVQKVGGIIGRKGEFIKKMCEETKARIKILDGPPGSIERTVLVSAKEEPDLPISPAMEGLLRVHKRIVDVDSDSANAPSGAGGMVCTRLLVAANQAGVLIGKQGATIKSIQDASSCTIRILGGENLPPFALPDDSIVEVQGEATGVHKAVELIATNLRKFLVDRSVIPVFEMQMQVPNAEANRNIPSHQPWGSAPQGFGGGPGFMPNPQYMPPPRQFDNYYPPQDMPHDQQLRPGPPAYGRDASMGVHATSAPPQQSVVTKVTQSMQIPLLYADAVIGISGANISYIRRASGASIAIQETRGVPGEMTVEINGSASQNSMAEAASNAQNNPAAPTGQPYDYPSQGPVYGSPPSNLGGGHAPADYAYGTNYGY</sequence>
<dbReference type="CDD" id="cd22460">
    <property type="entry name" value="KH-I_PEPPER_rpt2_like"/>
    <property type="match status" value="1"/>
</dbReference>
<accession>A0A6A4LIY3</accession>
<feature type="non-terminal residue" evidence="5">
    <location>
        <position position="1"/>
    </location>
</feature>
<dbReference type="Gene3D" id="3.30.310.210">
    <property type="match status" value="1"/>
</dbReference>
<dbReference type="SUPFAM" id="SSF54791">
    <property type="entry name" value="Eukaryotic type KH-domain (KH-domain type I)"/>
    <property type="match status" value="3"/>
</dbReference>
<dbReference type="InterPro" id="IPR004088">
    <property type="entry name" value="KH_dom_type_1"/>
</dbReference>
<dbReference type="AlphaFoldDB" id="A0A6A4LIY3"/>
<evidence type="ECO:0000313" key="5">
    <source>
        <dbReference type="EMBL" id="KAE9460636.1"/>
    </source>
</evidence>
<evidence type="ECO:0000256" key="1">
    <source>
        <dbReference type="ARBA" id="ARBA00022737"/>
    </source>
</evidence>
<feature type="domain" description="K Homology" evidence="4">
    <location>
        <begin position="185"/>
        <end position="258"/>
    </location>
</feature>
<proteinExistence type="predicted"/>
<dbReference type="Gene3D" id="3.30.1370.10">
    <property type="entry name" value="K Homology domain, type 1"/>
    <property type="match status" value="1"/>
</dbReference>
<comment type="caution">
    <text evidence="5">The sequence shown here is derived from an EMBL/GenBank/DDBJ whole genome shotgun (WGS) entry which is preliminary data.</text>
</comment>
<dbReference type="PROSITE" id="PS50084">
    <property type="entry name" value="KH_TYPE_1"/>
    <property type="match status" value="3"/>
</dbReference>
<feature type="domain" description="K Homology" evidence="4">
    <location>
        <begin position="276"/>
        <end position="351"/>
    </location>
</feature>
<dbReference type="GO" id="GO:0003723">
    <property type="term" value="F:RNA binding"/>
    <property type="evidence" value="ECO:0007669"/>
    <property type="project" value="UniProtKB-UniRule"/>
</dbReference>
<feature type="region of interest" description="Disordered" evidence="3">
    <location>
        <begin position="508"/>
        <end position="547"/>
    </location>
</feature>
<feature type="region of interest" description="Disordered" evidence="3">
    <location>
        <begin position="419"/>
        <end position="442"/>
    </location>
</feature>
<organism evidence="5 6">
    <name type="scientific">Rhododendron williamsianum</name>
    <dbReference type="NCBI Taxonomy" id="262921"/>
    <lineage>
        <taxon>Eukaryota</taxon>
        <taxon>Viridiplantae</taxon>
        <taxon>Streptophyta</taxon>
        <taxon>Embryophyta</taxon>
        <taxon>Tracheophyta</taxon>
        <taxon>Spermatophyta</taxon>
        <taxon>Magnoliopsida</taxon>
        <taxon>eudicotyledons</taxon>
        <taxon>Gunneridae</taxon>
        <taxon>Pentapetalae</taxon>
        <taxon>asterids</taxon>
        <taxon>Ericales</taxon>
        <taxon>Ericaceae</taxon>
        <taxon>Ericoideae</taxon>
        <taxon>Rhodoreae</taxon>
        <taxon>Rhododendron</taxon>
    </lineage>
</organism>
<evidence type="ECO:0000256" key="3">
    <source>
        <dbReference type="SAM" id="MobiDB-lite"/>
    </source>
</evidence>
<dbReference type="OrthoDB" id="442947at2759"/>
<name>A0A6A4LIY3_9ERIC</name>
<feature type="region of interest" description="Disordered" evidence="3">
    <location>
        <begin position="148"/>
        <end position="175"/>
    </location>
</feature>
<dbReference type="SMART" id="SM00322">
    <property type="entry name" value="KH"/>
    <property type="match status" value="3"/>
</dbReference>
<protein>
    <recommendedName>
        <fullName evidence="4">K Homology domain-containing protein</fullName>
    </recommendedName>
</protein>
<dbReference type="InterPro" id="IPR004087">
    <property type="entry name" value="KH_dom"/>
</dbReference>
<dbReference type="Proteomes" id="UP000428333">
    <property type="component" value="Linkage Group LG04"/>
</dbReference>
<feature type="compositionally biased region" description="Low complexity" evidence="3">
    <location>
        <begin position="514"/>
        <end position="526"/>
    </location>
</feature>
<evidence type="ECO:0000259" key="4">
    <source>
        <dbReference type="SMART" id="SM00322"/>
    </source>
</evidence>
<keyword evidence="2" id="KW-0694">RNA-binding</keyword>
<gene>
    <name evidence="5" type="ORF">C3L33_07431</name>
</gene>
<dbReference type="EMBL" id="QEFC01001001">
    <property type="protein sequence ID" value="KAE9460636.1"/>
    <property type="molecule type" value="Genomic_DNA"/>
</dbReference>